<dbReference type="InterPro" id="IPR002508">
    <property type="entry name" value="MurNAc-LAA_cat"/>
</dbReference>
<feature type="chain" id="PRO_5047211676" description="N-acetylmuramoyl-L-alanine amidase" evidence="4">
    <location>
        <begin position="23"/>
        <end position="405"/>
    </location>
</feature>
<dbReference type="PANTHER" id="PTHR30404">
    <property type="entry name" value="N-ACETYLMURAMOYL-L-ALANINE AMIDASE"/>
    <property type="match status" value="1"/>
</dbReference>
<organism evidence="6 7">
    <name type="scientific">Flagellimonas aurea</name>
    <dbReference type="NCBI Taxonomy" id="2915619"/>
    <lineage>
        <taxon>Bacteria</taxon>
        <taxon>Pseudomonadati</taxon>
        <taxon>Bacteroidota</taxon>
        <taxon>Flavobacteriia</taxon>
        <taxon>Flavobacteriales</taxon>
        <taxon>Flavobacteriaceae</taxon>
        <taxon>Flagellimonas</taxon>
    </lineage>
</organism>
<name>A0ABS3G1Q2_9FLAO</name>
<dbReference type="Pfam" id="PF01520">
    <property type="entry name" value="Amidase_3"/>
    <property type="match status" value="1"/>
</dbReference>
<feature type="domain" description="MurNAc-LAA" evidence="5">
    <location>
        <begin position="95"/>
        <end position="252"/>
    </location>
</feature>
<feature type="signal peptide" evidence="4">
    <location>
        <begin position="1"/>
        <end position="22"/>
    </location>
</feature>
<dbReference type="EMBL" id="JAFLNL010000002">
    <property type="protein sequence ID" value="MBO0353330.1"/>
    <property type="molecule type" value="Genomic_DNA"/>
</dbReference>
<accession>A0ABS3G1Q2</accession>
<comment type="catalytic activity">
    <reaction evidence="1">
        <text>Hydrolyzes the link between N-acetylmuramoyl residues and L-amino acid residues in certain cell-wall glycopeptides.</text>
        <dbReference type="EC" id="3.5.1.28"/>
    </reaction>
</comment>
<dbReference type="InterPro" id="IPR050695">
    <property type="entry name" value="N-acetylmuramoyl_amidase_3"/>
</dbReference>
<dbReference type="CDD" id="cd02696">
    <property type="entry name" value="MurNAc-LAA"/>
    <property type="match status" value="1"/>
</dbReference>
<evidence type="ECO:0000259" key="5">
    <source>
        <dbReference type="SMART" id="SM00646"/>
    </source>
</evidence>
<dbReference type="EC" id="3.5.1.28" evidence="2"/>
<dbReference type="PANTHER" id="PTHR30404:SF0">
    <property type="entry name" value="N-ACETYLMURAMOYL-L-ALANINE AMIDASE AMIC"/>
    <property type="match status" value="1"/>
</dbReference>
<keyword evidence="3" id="KW-0378">Hydrolase</keyword>
<evidence type="ECO:0000256" key="4">
    <source>
        <dbReference type="SAM" id="SignalP"/>
    </source>
</evidence>
<keyword evidence="4" id="KW-0732">Signal</keyword>
<protein>
    <recommendedName>
        <fullName evidence="2">N-acetylmuramoyl-L-alanine amidase</fullName>
        <ecNumber evidence="2">3.5.1.28</ecNumber>
    </recommendedName>
</protein>
<gene>
    <name evidence="6" type="ORF">J0656_04815</name>
</gene>
<evidence type="ECO:0000256" key="1">
    <source>
        <dbReference type="ARBA" id="ARBA00001561"/>
    </source>
</evidence>
<dbReference type="Proteomes" id="UP000664044">
    <property type="component" value="Unassembled WGS sequence"/>
</dbReference>
<sequence>MNKSRLAFLVVILLALPLTSFNKNDTEVQSKDKFVVVLDAGHGGHDPGNIGNGYLEKKIALAIVLNVGKQLEKHQDIKVVYTRDDDTFVDLFERGEIANKANADLFVSVHCNAHSSDAYGTETYVLGLHANRQNFEVAKKENSVIYLEDNYEQRYAEYDINSPESVIGLTIMQEEFLDQSIQLGKKLQDNFTKQLKRKDRKVKQAGFIVLHQTFMPSVLVEAGFLTNKNEGSYLNSKKGQEEMGNAIAKAVLAYKEEMGLTTSISVPDEKIEDVEVVDNVKEETLKQTIKETAVEKEPVKQETNTVASSESEKETVVESKDTGVVFKVQLMASGKTIPLRPDNFNGLDQLSKEPYKNMYRYMYGNANNYEAAKRLKNDADAKGYTTSYIVAYKNGVRVPITDALK</sequence>
<keyword evidence="7" id="KW-1185">Reference proteome</keyword>
<dbReference type="RefSeq" id="WP_207031928.1">
    <property type="nucleotide sequence ID" value="NZ_JAFLNL010000002.1"/>
</dbReference>
<dbReference type="SMART" id="SM00646">
    <property type="entry name" value="Ami_3"/>
    <property type="match status" value="1"/>
</dbReference>
<evidence type="ECO:0000256" key="3">
    <source>
        <dbReference type="ARBA" id="ARBA00022801"/>
    </source>
</evidence>
<dbReference type="Gene3D" id="3.40.630.40">
    <property type="entry name" value="Zn-dependent exopeptidases"/>
    <property type="match status" value="1"/>
</dbReference>
<evidence type="ECO:0000313" key="6">
    <source>
        <dbReference type="EMBL" id="MBO0353330.1"/>
    </source>
</evidence>
<evidence type="ECO:0000256" key="2">
    <source>
        <dbReference type="ARBA" id="ARBA00011901"/>
    </source>
</evidence>
<proteinExistence type="predicted"/>
<reference evidence="6 7" key="1">
    <citation type="submission" date="2021-03" db="EMBL/GenBank/DDBJ databases">
        <title>Muricauda lutimaris sp. nov. and Muricauda ruestringensis sp. nov, two marine members of the Flavobacteriaceae isolated from deep sea sediments of Western Pacific.</title>
        <authorList>
            <person name="Zhao S."/>
            <person name="Liu R."/>
        </authorList>
    </citation>
    <scope>NUCLEOTIDE SEQUENCE [LARGE SCALE GENOMIC DNA]</scope>
    <source>
        <strain evidence="6 7">BC31-1-A7</strain>
    </source>
</reference>
<dbReference type="SUPFAM" id="SSF53187">
    <property type="entry name" value="Zn-dependent exopeptidases"/>
    <property type="match status" value="1"/>
</dbReference>
<evidence type="ECO:0000313" key="7">
    <source>
        <dbReference type="Proteomes" id="UP000664044"/>
    </source>
</evidence>
<comment type="caution">
    <text evidence="6">The sequence shown here is derived from an EMBL/GenBank/DDBJ whole genome shotgun (WGS) entry which is preliminary data.</text>
</comment>